<protein>
    <recommendedName>
        <fullName evidence="2">C2H2-type domain-containing protein</fullName>
    </recommendedName>
</protein>
<feature type="domain" description="C2H2-type" evidence="2">
    <location>
        <begin position="267"/>
        <end position="293"/>
    </location>
</feature>
<sequence>MQYFDTQSTKNNINKSNDMTIFKQIRPPFYSPQIESNKQQNELQFKPQGTILFQDYQNLDKQQKEIFSNFSNITQKMQLTDEATNGNTLLPNNNIIQNNEFICDYQGCNYKTSKYITFWMHKTNKHSNKTYTCKNEDCSYTTQNKQAFENHSRYEHQDKIYHCEFEMCGFSTKNIKSYQYHCRTKHSKCVQKNKSGYHLAKKLQSEQPNQICDINQQNLFNINPNVFSQYQYGQQNWKNSEYKNKNEQINSISQNIECNITQPNTTYYCIFDQCTQKFQNQCELNNHYKQFMHMSLIYF</sequence>
<reference evidence="3 4" key="1">
    <citation type="journal article" date="2015" name="Sci. Rep.">
        <title>Genome of the facultative scuticociliatosis pathogen Pseudocohnilembus persalinus provides insight into its virulence through horizontal gene transfer.</title>
        <authorList>
            <person name="Xiong J."/>
            <person name="Wang G."/>
            <person name="Cheng J."/>
            <person name="Tian M."/>
            <person name="Pan X."/>
            <person name="Warren A."/>
            <person name="Jiang C."/>
            <person name="Yuan D."/>
            <person name="Miao W."/>
        </authorList>
    </citation>
    <scope>NUCLEOTIDE SEQUENCE [LARGE SCALE GENOMIC DNA]</scope>
    <source>
        <strain evidence="3">36N120E</strain>
    </source>
</reference>
<evidence type="ECO:0000256" key="1">
    <source>
        <dbReference type="PROSITE-ProRule" id="PRU00042"/>
    </source>
</evidence>
<evidence type="ECO:0000313" key="3">
    <source>
        <dbReference type="EMBL" id="KRX02295.1"/>
    </source>
</evidence>
<comment type="caution">
    <text evidence="3">The sequence shown here is derived from an EMBL/GenBank/DDBJ whole genome shotgun (WGS) entry which is preliminary data.</text>
</comment>
<dbReference type="PROSITE" id="PS00028">
    <property type="entry name" value="ZINC_FINGER_C2H2_1"/>
    <property type="match status" value="1"/>
</dbReference>
<evidence type="ECO:0000313" key="4">
    <source>
        <dbReference type="Proteomes" id="UP000054937"/>
    </source>
</evidence>
<keyword evidence="4" id="KW-1185">Reference proteome</keyword>
<keyword evidence="1" id="KW-0479">Metal-binding</keyword>
<evidence type="ECO:0000259" key="2">
    <source>
        <dbReference type="PROSITE" id="PS50157"/>
    </source>
</evidence>
<dbReference type="GO" id="GO:0008270">
    <property type="term" value="F:zinc ion binding"/>
    <property type="evidence" value="ECO:0007669"/>
    <property type="project" value="UniProtKB-KW"/>
</dbReference>
<name>A0A0V0QJB4_PSEPJ</name>
<dbReference type="AlphaFoldDB" id="A0A0V0QJB4"/>
<dbReference type="SMART" id="SM00355">
    <property type="entry name" value="ZnF_C2H2"/>
    <property type="match status" value="4"/>
</dbReference>
<dbReference type="InterPro" id="IPR013087">
    <property type="entry name" value="Znf_C2H2_type"/>
</dbReference>
<proteinExistence type="predicted"/>
<gene>
    <name evidence="3" type="ORF">PPERSA_09912</name>
</gene>
<keyword evidence="1" id="KW-0862">Zinc</keyword>
<dbReference type="InParanoid" id="A0A0V0QJB4"/>
<keyword evidence="1" id="KW-0863">Zinc-finger</keyword>
<dbReference type="Proteomes" id="UP000054937">
    <property type="component" value="Unassembled WGS sequence"/>
</dbReference>
<accession>A0A0V0QJB4</accession>
<dbReference type="PROSITE" id="PS50157">
    <property type="entry name" value="ZINC_FINGER_C2H2_2"/>
    <property type="match status" value="1"/>
</dbReference>
<dbReference type="EMBL" id="LDAU01000155">
    <property type="protein sequence ID" value="KRX02295.1"/>
    <property type="molecule type" value="Genomic_DNA"/>
</dbReference>
<organism evidence="3 4">
    <name type="scientific">Pseudocohnilembus persalinus</name>
    <name type="common">Ciliate</name>
    <dbReference type="NCBI Taxonomy" id="266149"/>
    <lineage>
        <taxon>Eukaryota</taxon>
        <taxon>Sar</taxon>
        <taxon>Alveolata</taxon>
        <taxon>Ciliophora</taxon>
        <taxon>Intramacronucleata</taxon>
        <taxon>Oligohymenophorea</taxon>
        <taxon>Scuticociliatia</taxon>
        <taxon>Philasterida</taxon>
        <taxon>Pseudocohnilembidae</taxon>
        <taxon>Pseudocohnilembus</taxon>
    </lineage>
</organism>